<feature type="region of interest" description="Disordered" evidence="1">
    <location>
        <begin position="332"/>
        <end position="367"/>
    </location>
</feature>
<feature type="compositionally biased region" description="Basic and acidic residues" evidence="1">
    <location>
        <begin position="59"/>
        <end position="72"/>
    </location>
</feature>
<protein>
    <submittedName>
        <fullName evidence="2">Uncharacterized protein</fullName>
    </submittedName>
</protein>
<feature type="region of interest" description="Disordered" evidence="1">
    <location>
        <begin position="44"/>
        <end position="77"/>
    </location>
</feature>
<keyword evidence="3" id="KW-1185">Reference proteome</keyword>
<comment type="caution">
    <text evidence="2">The sequence shown here is derived from an EMBL/GenBank/DDBJ whole genome shotgun (WGS) entry which is preliminary data.</text>
</comment>
<gene>
    <name evidence="2" type="ORF">V5O48_005891</name>
</gene>
<feature type="region of interest" description="Disordered" evidence="1">
    <location>
        <begin position="163"/>
        <end position="243"/>
    </location>
</feature>
<feature type="region of interest" description="Disordered" evidence="1">
    <location>
        <begin position="437"/>
        <end position="461"/>
    </location>
</feature>
<evidence type="ECO:0000313" key="3">
    <source>
        <dbReference type="Proteomes" id="UP001465976"/>
    </source>
</evidence>
<feature type="compositionally biased region" description="Low complexity" evidence="1">
    <location>
        <begin position="449"/>
        <end position="461"/>
    </location>
</feature>
<evidence type="ECO:0000256" key="1">
    <source>
        <dbReference type="SAM" id="MobiDB-lite"/>
    </source>
</evidence>
<feature type="compositionally biased region" description="Gly residues" evidence="1">
    <location>
        <begin position="437"/>
        <end position="448"/>
    </location>
</feature>
<proteinExistence type="predicted"/>
<dbReference type="EMBL" id="JBAHYK010000248">
    <property type="protein sequence ID" value="KAL0576092.1"/>
    <property type="molecule type" value="Genomic_DNA"/>
</dbReference>
<name>A0ABR3FLP4_9AGAR</name>
<evidence type="ECO:0000313" key="2">
    <source>
        <dbReference type="EMBL" id="KAL0576092.1"/>
    </source>
</evidence>
<accession>A0ABR3FLP4</accession>
<feature type="compositionally biased region" description="Basic and acidic residues" evidence="1">
    <location>
        <begin position="224"/>
        <end position="233"/>
    </location>
</feature>
<reference evidence="2 3" key="1">
    <citation type="submission" date="2024-02" db="EMBL/GenBank/DDBJ databases">
        <title>A draft genome for the cacao thread blight pathogen Marasmius crinis-equi.</title>
        <authorList>
            <person name="Cohen S.P."/>
            <person name="Baruah I.K."/>
            <person name="Amoako-Attah I."/>
            <person name="Bukari Y."/>
            <person name="Meinhardt L.W."/>
            <person name="Bailey B.A."/>
        </authorList>
    </citation>
    <scope>NUCLEOTIDE SEQUENCE [LARGE SCALE GENOMIC DNA]</scope>
    <source>
        <strain evidence="2 3">GH-76</strain>
    </source>
</reference>
<feature type="compositionally biased region" description="Acidic residues" evidence="1">
    <location>
        <begin position="170"/>
        <end position="186"/>
    </location>
</feature>
<feature type="compositionally biased region" description="Basic and acidic residues" evidence="1">
    <location>
        <begin position="348"/>
        <end position="361"/>
    </location>
</feature>
<organism evidence="2 3">
    <name type="scientific">Marasmius crinis-equi</name>
    <dbReference type="NCBI Taxonomy" id="585013"/>
    <lineage>
        <taxon>Eukaryota</taxon>
        <taxon>Fungi</taxon>
        <taxon>Dikarya</taxon>
        <taxon>Basidiomycota</taxon>
        <taxon>Agaricomycotina</taxon>
        <taxon>Agaricomycetes</taxon>
        <taxon>Agaricomycetidae</taxon>
        <taxon>Agaricales</taxon>
        <taxon>Marasmiineae</taxon>
        <taxon>Marasmiaceae</taxon>
        <taxon>Marasmius</taxon>
    </lineage>
</organism>
<dbReference type="Proteomes" id="UP001465976">
    <property type="component" value="Unassembled WGS sequence"/>
</dbReference>
<sequence>MSKPKATHAFTYPPFPRTPGSTSITPFENFQERGIQIQLLGDEGEELDGTGQPTVALRNRHDNNKIKTDAKPRPAKPAEVAFKKADGSVAVRRKEWWEEWEDNDRFRTVGGYNPNEARSDRFHKATGDFNRNRRWPPMHTGVRAQWDQFQLFAGLLTSIPTWNKKRANDPDDDSNESDSDFDDGGEDMPPAKSRYTHIRKVDETPVDAESGDRPYNKFKKRPRPHEPYGKDGNKFGCKPTPVENDDQIRELIDSAKEDKDDKLVAFLNDTEKRRVLPDKEEEASLKRAKAVAELALQELPLTSRLAKAIPDDFNRALSVFFEIRKEQKVWPTAEDIEANQDAQTQPASKDERSTAAPDAKRVKLTTENGEVVDGQEDNVQQTLVQELVEDGKLEVIGEGVGNPGTGGTAFGDAEMAESTAQSSGLADSVWASASTGGWGDGSSWGDGGVSSSTNGWGNTTTEEADAAWGTNKNLNAWDSTGDANEPQWYAVNPTLFPLLGPTTLPMTHRTGIVEWSVRRVKKITPPDPSPIPSKPIETKNSELEYGSVLAVESELLHRLYKVEMEPWLGWADSSHEEEGVLPRIYESSRGKVVIQNGVFFDRNSKEKVGVESKKNDDGMDVDSVDRPSHVYTPSSGLKPFKALEDTITLLMEQSSVEHLRVGMGLGGTWVQLLRNGDIEGDLGLDNRVKPKTKGKTSGHRYWYIDELMITLTSYHTV</sequence>
<feature type="region of interest" description="Disordered" evidence="1">
    <location>
        <begin position="1"/>
        <end position="27"/>
    </location>
</feature>
<dbReference type="Pfam" id="PF09692">
    <property type="entry name" value="Arb1"/>
    <property type="match status" value="1"/>
</dbReference>
<dbReference type="InterPro" id="IPR018606">
    <property type="entry name" value="Arb1"/>
</dbReference>